<evidence type="ECO:0000256" key="9">
    <source>
        <dbReference type="ARBA" id="ARBA00023277"/>
    </source>
</evidence>
<protein>
    <recommendedName>
        <fullName evidence="6 10">UDP-glucose 4-epimerase</fullName>
        <ecNumber evidence="5 10">5.1.3.2</ecNumber>
    </recommendedName>
</protein>
<dbReference type="InterPro" id="IPR036291">
    <property type="entry name" value="NAD(P)-bd_dom_sf"/>
</dbReference>
<comment type="caution">
    <text evidence="12">The sequence shown here is derived from an EMBL/GenBank/DDBJ whole genome shotgun (WGS) entry which is preliminary data.</text>
</comment>
<evidence type="ECO:0000259" key="11">
    <source>
        <dbReference type="Pfam" id="PF01370"/>
    </source>
</evidence>
<dbReference type="SUPFAM" id="SSF51735">
    <property type="entry name" value="NAD(P)-binding Rossmann-fold domains"/>
    <property type="match status" value="1"/>
</dbReference>
<name>A4BUS2_9GAMM</name>
<organism evidence="12 13">
    <name type="scientific">Nitrococcus mobilis Nb-231</name>
    <dbReference type="NCBI Taxonomy" id="314278"/>
    <lineage>
        <taxon>Bacteria</taxon>
        <taxon>Pseudomonadati</taxon>
        <taxon>Pseudomonadota</taxon>
        <taxon>Gammaproteobacteria</taxon>
        <taxon>Chromatiales</taxon>
        <taxon>Ectothiorhodospiraceae</taxon>
        <taxon>Nitrococcus</taxon>
    </lineage>
</organism>
<dbReference type="NCBIfam" id="TIGR01179">
    <property type="entry name" value="galE"/>
    <property type="match status" value="1"/>
</dbReference>
<dbReference type="InterPro" id="IPR005886">
    <property type="entry name" value="UDP_G4E"/>
</dbReference>
<evidence type="ECO:0000256" key="3">
    <source>
        <dbReference type="ARBA" id="ARBA00004947"/>
    </source>
</evidence>
<feature type="domain" description="NAD-dependent epimerase/dehydratase" evidence="11">
    <location>
        <begin position="3"/>
        <end position="251"/>
    </location>
</feature>
<dbReference type="AlphaFoldDB" id="A4BUS2"/>
<dbReference type="CDD" id="cd05247">
    <property type="entry name" value="UDP_G4E_1_SDR_e"/>
    <property type="match status" value="1"/>
</dbReference>
<gene>
    <name evidence="12" type="ORF">NB231_01708</name>
</gene>
<dbReference type="OrthoDB" id="9803010at2"/>
<dbReference type="EC" id="5.1.3.2" evidence="5 10"/>
<reference evidence="12 13" key="1">
    <citation type="submission" date="2006-02" db="EMBL/GenBank/DDBJ databases">
        <authorList>
            <person name="Waterbury J."/>
            <person name="Ferriera S."/>
            <person name="Johnson J."/>
            <person name="Kravitz S."/>
            <person name="Halpern A."/>
            <person name="Remington K."/>
            <person name="Beeson K."/>
            <person name="Tran B."/>
            <person name="Rogers Y.-H."/>
            <person name="Friedman R."/>
            <person name="Venter J.C."/>
        </authorList>
    </citation>
    <scope>NUCLEOTIDE SEQUENCE [LARGE SCALE GENOMIC DNA]</scope>
    <source>
        <strain evidence="12 13">Nb-231</strain>
    </source>
</reference>
<comment type="pathway">
    <text evidence="3 10">Carbohydrate metabolism; galactose metabolism.</text>
</comment>
<accession>A4BUS2</accession>
<comment type="cofactor">
    <cofactor evidence="2 10">
        <name>NAD(+)</name>
        <dbReference type="ChEBI" id="CHEBI:57540"/>
    </cofactor>
</comment>
<sequence length="329" mass="35809">MKILVTGGAGYIGSHAVRQLVAAGHEVVVYDNLSTGHRWAVADAPLVEGDLAEREKLSQLMERSRFEALIHFAASTVVPESLAVPLAYYTNNTGNTLGLLELIDRHRIPWYVFSSTAAVYGLPAAWAVTEEAPLAPINPYGASKMMSERICQDLAAASELRYVILRYFNVAGAEPAARIGQATPHATHLIKVACEAVLGVRSGLKLYGTDYPTADGTCIRDYIHVEDLARAHVMALEYLAAGGASEVLNCGYGHGYSVREVLDRVRVVAGVGFSVEEAGRRPGDPPALVADNTRIRRVLGWQPVYDDLEQIVVHALAWERAYQAMRQRA</sequence>
<evidence type="ECO:0000313" key="12">
    <source>
        <dbReference type="EMBL" id="EAR20526.1"/>
    </source>
</evidence>
<dbReference type="RefSeq" id="WP_004999230.1">
    <property type="nucleotide sequence ID" value="NZ_CH672427.1"/>
</dbReference>
<comment type="catalytic activity">
    <reaction evidence="1 10">
        <text>UDP-alpha-D-glucose = UDP-alpha-D-galactose</text>
        <dbReference type="Rhea" id="RHEA:22168"/>
        <dbReference type="ChEBI" id="CHEBI:58885"/>
        <dbReference type="ChEBI" id="CHEBI:66914"/>
        <dbReference type="EC" id="5.1.3.2"/>
    </reaction>
</comment>
<evidence type="ECO:0000313" key="13">
    <source>
        <dbReference type="Proteomes" id="UP000003374"/>
    </source>
</evidence>
<dbReference type="PANTHER" id="PTHR43725:SF53">
    <property type="entry name" value="UDP-ARABINOSE 4-EPIMERASE 1"/>
    <property type="match status" value="1"/>
</dbReference>
<dbReference type="Proteomes" id="UP000003374">
    <property type="component" value="Unassembled WGS sequence"/>
</dbReference>
<evidence type="ECO:0000256" key="4">
    <source>
        <dbReference type="ARBA" id="ARBA00007637"/>
    </source>
</evidence>
<keyword evidence="13" id="KW-1185">Reference proteome</keyword>
<dbReference type="STRING" id="314278.NB231_01708"/>
<evidence type="ECO:0000256" key="6">
    <source>
        <dbReference type="ARBA" id="ARBA00018569"/>
    </source>
</evidence>
<dbReference type="GO" id="GO:0003978">
    <property type="term" value="F:UDP-glucose 4-epimerase activity"/>
    <property type="evidence" value="ECO:0007669"/>
    <property type="project" value="UniProtKB-UniRule"/>
</dbReference>
<evidence type="ECO:0000256" key="5">
    <source>
        <dbReference type="ARBA" id="ARBA00013189"/>
    </source>
</evidence>
<evidence type="ECO:0000256" key="1">
    <source>
        <dbReference type="ARBA" id="ARBA00000083"/>
    </source>
</evidence>
<dbReference type="HOGENOM" id="CLU_007383_1_10_6"/>
<keyword evidence="9 10" id="KW-0119">Carbohydrate metabolism</keyword>
<evidence type="ECO:0000256" key="7">
    <source>
        <dbReference type="ARBA" id="ARBA00023027"/>
    </source>
</evidence>
<dbReference type="Gene3D" id="3.40.50.720">
    <property type="entry name" value="NAD(P)-binding Rossmann-like Domain"/>
    <property type="match status" value="1"/>
</dbReference>
<dbReference type="eggNOG" id="COG1087">
    <property type="taxonomic scope" value="Bacteria"/>
</dbReference>
<dbReference type="Gene3D" id="3.90.25.10">
    <property type="entry name" value="UDP-galactose 4-epimerase, domain 1"/>
    <property type="match status" value="1"/>
</dbReference>
<comment type="subunit">
    <text evidence="10">Homodimer.</text>
</comment>
<dbReference type="GO" id="GO:0033499">
    <property type="term" value="P:galactose catabolic process via UDP-galactose, Leloir pathway"/>
    <property type="evidence" value="ECO:0007669"/>
    <property type="project" value="TreeGrafter"/>
</dbReference>
<keyword evidence="8 10" id="KW-0413">Isomerase</keyword>
<proteinExistence type="inferred from homology"/>
<evidence type="ECO:0000256" key="2">
    <source>
        <dbReference type="ARBA" id="ARBA00001911"/>
    </source>
</evidence>
<dbReference type="PANTHER" id="PTHR43725">
    <property type="entry name" value="UDP-GLUCOSE 4-EPIMERASE"/>
    <property type="match status" value="1"/>
</dbReference>
<evidence type="ECO:0000256" key="10">
    <source>
        <dbReference type="RuleBase" id="RU366046"/>
    </source>
</evidence>
<dbReference type="InterPro" id="IPR001509">
    <property type="entry name" value="Epimerase_deHydtase"/>
</dbReference>
<evidence type="ECO:0000256" key="8">
    <source>
        <dbReference type="ARBA" id="ARBA00023235"/>
    </source>
</evidence>
<dbReference type="UniPathway" id="UPA00214"/>
<keyword evidence="7 10" id="KW-0520">NAD</keyword>
<dbReference type="EMBL" id="AAOF01000020">
    <property type="protein sequence ID" value="EAR20526.1"/>
    <property type="molecule type" value="Genomic_DNA"/>
</dbReference>
<comment type="similarity">
    <text evidence="4 10">Belongs to the NAD(P)-dependent epimerase/dehydratase family.</text>
</comment>
<dbReference type="Pfam" id="PF01370">
    <property type="entry name" value="Epimerase"/>
    <property type="match status" value="1"/>
</dbReference>